<comment type="caution">
    <text evidence="9">The sequence shown here is derived from an EMBL/GenBank/DDBJ whole genome shotgun (WGS) entry which is preliminary data.</text>
</comment>
<dbReference type="AlphaFoldDB" id="A0A315VG36"/>
<protein>
    <recommendedName>
        <fullName evidence="8">PX domain-containing protein</fullName>
    </recommendedName>
</protein>
<comment type="subcellular location">
    <subcellularLocation>
        <location evidence="1">Early endosome membrane</location>
        <topology evidence="1">Peripheral membrane protein</topology>
        <orientation evidence="1">Cytoplasmic side</orientation>
    </subcellularLocation>
</comment>
<evidence type="ECO:0000256" key="6">
    <source>
        <dbReference type="ARBA" id="ARBA00023136"/>
    </source>
</evidence>
<dbReference type="SMART" id="SM00312">
    <property type="entry name" value="PX"/>
    <property type="match status" value="1"/>
</dbReference>
<dbReference type="InterPro" id="IPR001683">
    <property type="entry name" value="PX_dom"/>
</dbReference>
<dbReference type="Gene3D" id="3.30.1520.10">
    <property type="entry name" value="Phox-like domain"/>
    <property type="match status" value="1"/>
</dbReference>
<keyword evidence="4" id="KW-0653">Protein transport</keyword>
<keyword evidence="5" id="KW-0446">Lipid-binding</keyword>
<dbReference type="STRING" id="33528.ENSGAFP00000019732"/>
<keyword evidence="6" id="KW-0472">Membrane</keyword>
<dbReference type="GO" id="GO:0015031">
    <property type="term" value="P:protein transport"/>
    <property type="evidence" value="ECO:0007669"/>
    <property type="project" value="UniProtKB-KW"/>
</dbReference>
<dbReference type="Pfam" id="PF00787">
    <property type="entry name" value="PX"/>
    <property type="match status" value="1"/>
</dbReference>
<dbReference type="PROSITE" id="PS50195">
    <property type="entry name" value="PX"/>
    <property type="match status" value="1"/>
</dbReference>
<dbReference type="GO" id="GO:1901981">
    <property type="term" value="F:phosphatidylinositol phosphate binding"/>
    <property type="evidence" value="ECO:0007669"/>
    <property type="project" value="TreeGrafter"/>
</dbReference>
<dbReference type="SUPFAM" id="SSF64268">
    <property type="entry name" value="PX domain"/>
    <property type="match status" value="1"/>
</dbReference>
<dbReference type="GO" id="GO:0031901">
    <property type="term" value="C:early endosome membrane"/>
    <property type="evidence" value="ECO:0007669"/>
    <property type="project" value="UniProtKB-SubCell"/>
</dbReference>
<evidence type="ECO:0000256" key="4">
    <source>
        <dbReference type="ARBA" id="ARBA00022927"/>
    </source>
</evidence>
<dbReference type="SUPFAM" id="SSF48452">
    <property type="entry name" value="TPR-like"/>
    <property type="match status" value="1"/>
</dbReference>
<gene>
    <name evidence="9" type="ORF">CCH79_00016945</name>
</gene>
<reference evidence="9 10" key="1">
    <citation type="journal article" date="2018" name="G3 (Bethesda)">
        <title>A High-Quality Reference Genome for the Invasive Mosquitofish Gambusia affinis Using a Chicago Library.</title>
        <authorList>
            <person name="Hoffberg S.L."/>
            <person name="Troendle N.J."/>
            <person name="Glenn T.C."/>
            <person name="Mahmud O."/>
            <person name="Louha S."/>
            <person name="Chalopin D."/>
            <person name="Bennetzen J.L."/>
            <person name="Mauricio R."/>
        </authorList>
    </citation>
    <scope>NUCLEOTIDE SEQUENCE [LARGE SCALE GENOMIC DNA]</scope>
    <source>
        <strain evidence="9">NE01/NJP1002.9</strain>
        <tissue evidence="9">Muscle</tissue>
    </source>
</reference>
<sequence>MMKSNPDRTEQKQEPVSVRCKALWKRIDNARSSRTQPEFSGGSNRPPSYRREEDTDRMFTTVIKPDQNHPSYPASLLLDPASVVLCDVSGSKVLYRPAVDHSDRGQSAGHLKGPGDPLLLDQTVWACRLARWRHQVLHGARQLLKQVVVQVLELLLQGRVLFELRGKINCEHTFTLMSSPSVIISSTSFWMISAGTQETDLERSNESDSMSEEGIRRINSETEPQPEPEPELTFEAATSSRWKLYFLEYAYGHWVALQSFRFASFLTGERLGCSSLTTKELQQNLKLAKQNERPVRLLFEIPSSRVVEQLLNKYVVYQIVVMRSGSFDSCCVSIERRYSDFLRLHNKLLEEFDEELEDVLLPPKLLTGNFNPENILERRLALQDYLAKLFATRCVRHSVHFSEFFTELEQKQAHVLLRAGQFKAALEQLQTVLEIQEKLLPWQKSTLTVPALSAIAVCYRDLDEPEQAFSAAQRALPPVRRYGLKPYRAALLELLVDLGYQLGRPVAQLQDELTAVRNGERGEVCFRSLKEVVIHKFI</sequence>
<evidence type="ECO:0000256" key="5">
    <source>
        <dbReference type="ARBA" id="ARBA00023121"/>
    </source>
</evidence>
<evidence type="ECO:0000256" key="3">
    <source>
        <dbReference type="ARBA" id="ARBA00022753"/>
    </source>
</evidence>
<dbReference type="PANTHER" id="PTHR20939">
    <property type="entry name" value="SORTING NEXIN 20, 21"/>
    <property type="match status" value="1"/>
</dbReference>
<accession>A0A315VG36</accession>
<feature type="domain" description="PX" evidence="8">
    <location>
        <begin position="295"/>
        <end position="412"/>
    </location>
</feature>
<feature type="region of interest" description="Disordered" evidence="7">
    <location>
        <begin position="198"/>
        <end position="232"/>
    </location>
</feature>
<evidence type="ECO:0000313" key="10">
    <source>
        <dbReference type="Proteomes" id="UP000250572"/>
    </source>
</evidence>
<evidence type="ECO:0000256" key="1">
    <source>
        <dbReference type="ARBA" id="ARBA00004469"/>
    </source>
</evidence>
<keyword evidence="3" id="KW-0967">Endosome</keyword>
<dbReference type="EMBL" id="NHOQ01001748">
    <property type="protein sequence ID" value="PWA22402.1"/>
    <property type="molecule type" value="Genomic_DNA"/>
</dbReference>
<evidence type="ECO:0000259" key="8">
    <source>
        <dbReference type="PROSITE" id="PS50195"/>
    </source>
</evidence>
<evidence type="ECO:0000313" key="9">
    <source>
        <dbReference type="EMBL" id="PWA22402.1"/>
    </source>
</evidence>
<dbReference type="InterPro" id="IPR036871">
    <property type="entry name" value="PX_dom_sf"/>
</dbReference>
<dbReference type="InterPro" id="IPR039937">
    <property type="entry name" value="SNX20/SNX21"/>
</dbReference>
<organism evidence="9 10">
    <name type="scientific">Gambusia affinis</name>
    <name type="common">Western mosquitofish</name>
    <name type="synonym">Heterandria affinis</name>
    <dbReference type="NCBI Taxonomy" id="33528"/>
    <lineage>
        <taxon>Eukaryota</taxon>
        <taxon>Metazoa</taxon>
        <taxon>Chordata</taxon>
        <taxon>Craniata</taxon>
        <taxon>Vertebrata</taxon>
        <taxon>Euteleostomi</taxon>
        <taxon>Actinopterygii</taxon>
        <taxon>Neopterygii</taxon>
        <taxon>Teleostei</taxon>
        <taxon>Neoteleostei</taxon>
        <taxon>Acanthomorphata</taxon>
        <taxon>Ovalentaria</taxon>
        <taxon>Atherinomorphae</taxon>
        <taxon>Cyprinodontiformes</taxon>
        <taxon>Poeciliidae</taxon>
        <taxon>Poeciliinae</taxon>
        <taxon>Gambusia</taxon>
    </lineage>
</organism>
<name>A0A315VG36_GAMAF</name>
<dbReference type="Gene3D" id="1.25.40.10">
    <property type="entry name" value="Tetratricopeptide repeat domain"/>
    <property type="match status" value="1"/>
</dbReference>
<keyword evidence="10" id="KW-1185">Reference proteome</keyword>
<feature type="compositionally biased region" description="Polar residues" evidence="7">
    <location>
        <begin position="32"/>
        <end position="46"/>
    </location>
</feature>
<feature type="region of interest" description="Disordered" evidence="7">
    <location>
        <begin position="27"/>
        <end position="52"/>
    </location>
</feature>
<dbReference type="InterPro" id="IPR011990">
    <property type="entry name" value="TPR-like_helical_dom_sf"/>
</dbReference>
<proteinExistence type="predicted"/>
<dbReference type="PANTHER" id="PTHR20939:SF1">
    <property type="entry name" value="SORTING NEXIN-20"/>
    <property type="match status" value="1"/>
</dbReference>
<keyword evidence="2" id="KW-0813">Transport</keyword>
<evidence type="ECO:0000256" key="7">
    <source>
        <dbReference type="SAM" id="MobiDB-lite"/>
    </source>
</evidence>
<dbReference type="Proteomes" id="UP000250572">
    <property type="component" value="Unassembled WGS sequence"/>
</dbReference>
<evidence type="ECO:0000256" key="2">
    <source>
        <dbReference type="ARBA" id="ARBA00022448"/>
    </source>
</evidence>